<sequence>MASKGKGKIYGTSTRASLRLAVLRARAATNLTLETPDTPAVAAPSALDRKPRMRVKYFIKQLAARDNPPSMGSTSWNPIDISNDSEEVDPEKDPKEEEPEEENPEMNSEEEVLENIPEEGLAADQDLEDEVTEEEDIEMIPDQDMEDKEIEEETEQDPNVDEEFLDYFELAPPASPDSSDESLPPTDD</sequence>
<reference evidence="2 3" key="1">
    <citation type="journal article" date="2023" name="Plants (Basel)">
        <title>Bridging the Gap: Combining Genomics and Transcriptomics Approaches to Understand Stylosanthes scabra, an Orphan Legume from the Brazilian Caatinga.</title>
        <authorList>
            <person name="Ferreira-Neto J.R.C."/>
            <person name="da Silva M.D."/>
            <person name="Binneck E."/>
            <person name="de Melo N.F."/>
            <person name="da Silva R.H."/>
            <person name="de Melo A.L.T.M."/>
            <person name="Pandolfi V."/>
            <person name="Bustamante F.O."/>
            <person name="Brasileiro-Vidal A.C."/>
            <person name="Benko-Iseppon A.M."/>
        </authorList>
    </citation>
    <scope>NUCLEOTIDE SEQUENCE [LARGE SCALE GENOMIC DNA]</scope>
    <source>
        <tissue evidence="2">Leaves</tissue>
    </source>
</reference>
<feature type="compositionally biased region" description="Polar residues" evidence="1">
    <location>
        <begin position="70"/>
        <end position="82"/>
    </location>
</feature>
<feature type="region of interest" description="Disordered" evidence="1">
    <location>
        <begin position="62"/>
        <end position="188"/>
    </location>
</feature>
<accession>A0ABU6XV99</accession>
<dbReference type="EMBL" id="JASCZI010212885">
    <property type="protein sequence ID" value="MED6200493.1"/>
    <property type="molecule type" value="Genomic_DNA"/>
</dbReference>
<proteinExistence type="predicted"/>
<evidence type="ECO:0000256" key="1">
    <source>
        <dbReference type="SAM" id="MobiDB-lite"/>
    </source>
</evidence>
<gene>
    <name evidence="2" type="ORF">PIB30_085649</name>
</gene>
<protein>
    <submittedName>
        <fullName evidence="2">Uncharacterized protein</fullName>
    </submittedName>
</protein>
<keyword evidence="3" id="KW-1185">Reference proteome</keyword>
<feature type="compositionally biased region" description="Acidic residues" evidence="1">
    <location>
        <begin position="125"/>
        <end position="166"/>
    </location>
</feature>
<feature type="compositionally biased region" description="Acidic residues" evidence="1">
    <location>
        <begin position="83"/>
        <end position="117"/>
    </location>
</feature>
<comment type="caution">
    <text evidence="2">The sequence shown here is derived from an EMBL/GenBank/DDBJ whole genome shotgun (WGS) entry which is preliminary data.</text>
</comment>
<evidence type="ECO:0000313" key="2">
    <source>
        <dbReference type="EMBL" id="MED6200493.1"/>
    </source>
</evidence>
<dbReference type="Proteomes" id="UP001341840">
    <property type="component" value="Unassembled WGS sequence"/>
</dbReference>
<evidence type="ECO:0000313" key="3">
    <source>
        <dbReference type="Proteomes" id="UP001341840"/>
    </source>
</evidence>
<organism evidence="2 3">
    <name type="scientific">Stylosanthes scabra</name>
    <dbReference type="NCBI Taxonomy" id="79078"/>
    <lineage>
        <taxon>Eukaryota</taxon>
        <taxon>Viridiplantae</taxon>
        <taxon>Streptophyta</taxon>
        <taxon>Embryophyta</taxon>
        <taxon>Tracheophyta</taxon>
        <taxon>Spermatophyta</taxon>
        <taxon>Magnoliopsida</taxon>
        <taxon>eudicotyledons</taxon>
        <taxon>Gunneridae</taxon>
        <taxon>Pentapetalae</taxon>
        <taxon>rosids</taxon>
        <taxon>fabids</taxon>
        <taxon>Fabales</taxon>
        <taxon>Fabaceae</taxon>
        <taxon>Papilionoideae</taxon>
        <taxon>50 kb inversion clade</taxon>
        <taxon>dalbergioids sensu lato</taxon>
        <taxon>Dalbergieae</taxon>
        <taxon>Pterocarpus clade</taxon>
        <taxon>Stylosanthes</taxon>
    </lineage>
</organism>
<name>A0ABU6XV99_9FABA</name>